<organism evidence="2 3">
    <name type="scientific">Streptomyces paromomycinus</name>
    <name type="common">Streptomyces rimosus subsp. paromomycinus</name>
    <dbReference type="NCBI Taxonomy" id="92743"/>
    <lineage>
        <taxon>Bacteria</taxon>
        <taxon>Bacillati</taxon>
        <taxon>Actinomycetota</taxon>
        <taxon>Actinomycetes</taxon>
        <taxon>Kitasatosporales</taxon>
        <taxon>Streptomycetaceae</taxon>
        <taxon>Streptomyces</taxon>
    </lineage>
</organism>
<comment type="caution">
    <text evidence="2">The sequence shown here is derived from an EMBL/GenBank/DDBJ whole genome shotgun (WGS) entry which is preliminary data.</text>
</comment>
<sequence>MSDPQTDSHSPAPVPADGSDAVRAEVQREYAAKLAHAELRAQAAQAGIKLGEGFTDYLDPSKLLGEDGTPSAEAIGKALAPFKPSEPTFPHLVGSGPNRSGGSMPERRPVSLDVRKR</sequence>
<evidence type="ECO:0000313" key="2">
    <source>
        <dbReference type="EMBL" id="GCD45361.1"/>
    </source>
</evidence>
<feature type="region of interest" description="Disordered" evidence="1">
    <location>
        <begin position="1"/>
        <end position="20"/>
    </location>
</feature>
<feature type="compositionally biased region" description="Basic and acidic residues" evidence="1">
    <location>
        <begin position="105"/>
        <end position="117"/>
    </location>
</feature>
<gene>
    <name evidence="2" type="ORF">GKJPGBOP_05085</name>
</gene>
<protein>
    <submittedName>
        <fullName evidence="2">Uncharacterized protein</fullName>
    </submittedName>
</protein>
<keyword evidence="3" id="KW-1185">Reference proteome</keyword>
<proteinExistence type="predicted"/>
<reference evidence="2 3" key="1">
    <citation type="submission" date="2018-11" db="EMBL/GenBank/DDBJ databases">
        <title>Whole genome sequence of Streptomyces paromomycinus NBRC 15454(T).</title>
        <authorList>
            <person name="Komaki H."/>
            <person name="Tamura T."/>
        </authorList>
    </citation>
    <scope>NUCLEOTIDE SEQUENCE [LARGE SCALE GENOMIC DNA]</scope>
    <source>
        <strain evidence="2 3">NBRC 15454</strain>
    </source>
</reference>
<evidence type="ECO:0000313" key="3">
    <source>
        <dbReference type="Proteomes" id="UP000286746"/>
    </source>
</evidence>
<dbReference type="Proteomes" id="UP000286746">
    <property type="component" value="Unassembled WGS sequence"/>
</dbReference>
<evidence type="ECO:0000256" key="1">
    <source>
        <dbReference type="SAM" id="MobiDB-lite"/>
    </source>
</evidence>
<dbReference type="AlphaFoldDB" id="A0A401W7X0"/>
<feature type="region of interest" description="Disordered" evidence="1">
    <location>
        <begin position="81"/>
        <end position="117"/>
    </location>
</feature>
<name>A0A401W7X0_STREY</name>
<dbReference type="RefSeq" id="WP_125055959.1">
    <property type="nucleotide sequence ID" value="NZ_BHZD01000001.1"/>
</dbReference>
<accession>A0A401W7X0</accession>
<dbReference type="EMBL" id="BHZD01000001">
    <property type="protein sequence ID" value="GCD45361.1"/>
    <property type="molecule type" value="Genomic_DNA"/>
</dbReference>